<dbReference type="InterPro" id="IPR020850">
    <property type="entry name" value="GED_dom"/>
</dbReference>
<sequence>MPHFLPLFSRYLSTVFPDSPSNIATFRRPQSSLHQSNSILDNSPPFPPSRLQVLHSSNASSQDEESEASLLLTSLPSLPFSNTSSKEGEDDDEEEEDIFHPNIPGSIPVSELLPLGALRISKKPREGTIKMPGRPRNFSQLNALESAERSRLFDTIDKFRELNISEDISLPQLVVVGDQSSGKSSLLEGLTEISFPVASDLCTRFATQIVLRRTEEEENVKASIIPGVESSDDEELKAQLLGFQVSLPESDFGPESFAKILDDAAVCMGIPKPGFSGEETPDKRFSGDILKIELSGPQHPHLTIVDVPGLFHNSTKFQTDEDRELIRNLIQTYIQDPRTIIMAVMDGRNNLANQEVFKMAREVDPEGKRTVGIITKCDAVAAGDEQGVIQIASNKIEVLHHGWFVVKNRSTQEIRDGVTIQQRHQKEKEFFKKAPWSRLNREHIGIEKLKPFLGHLLYEHVRDEFPKLVDEINKLVSETEEALQKLGAARNTATEQRQYLTRIANEYDRRVTDCLDAKLREVVSINSPLKIRTHIQNMNEEFSTRIQALGHTRCFKDIKGHDDHKGYDSRLRESYFERVTHPEPADIYEWIRNTYKNSRGPELPGMVNPNAVIEMFREQSSNWKNVARHHVSRVVDTVTKFNEELFHKVVTDENVRKKLRVSLSKTTGDTILSAYKQLDQLVEDESCGILQTVNDYFAHTLSTTRSERVLARLNLITLTKSEDGQDTRSLDISAIMNAVSLTNEDQATYDIHDILKSYYSISLKRFTDNVILQVIERQLLGKEGPIRLLKSEYISGLEEAELGNIAREDWQVASSRRELKSRLDRARSAQEAASMISV</sequence>
<dbReference type="PANTHER" id="PTHR11566:SF21">
    <property type="entry name" value="DYNAMIN RELATED PROTEIN 1, ISOFORM A"/>
    <property type="match status" value="1"/>
</dbReference>
<dbReference type="AlphaFoldDB" id="A0AAV9XMK4"/>
<keyword evidence="8" id="KW-1185">Reference proteome</keyword>
<dbReference type="InterPro" id="IPR045063">
    <property type="entry name" value="Dynamin_N"/>
</dbReference>
<dbReference type="InterPro" id="IPR022812">
    <property type="entry name" value="Dynamin"/>
</dbReference>
<feature type="compositionally biased region" description="Low complexity" evidence="4">
    <location>
        <begin position="69"/>
        <end position="85"/>
    </location>
</feature>
<evidence type="ECO:0000256" key="2">
    <source>
        <dbReference type="ARBA" id="ARBA00023134"/>
    </source>
</evidence>
<feature type="domain" description="GED" evidence="5">
    <location>
        <begin position="748"/>
        <end position="838"/>
    </location>
</feature>
<dbReference type="GO" id="GO:0048312">
    <property type="term" value="P:intracellular distribution of mitochondria"/>
    <property type="evidence" value="ECO:0007669"/>
    <property type="project" value="TreeGrafter"/>
</dbReference>
<keyword evidence="2" id="KW-0342">GTP-binding</keyword>
<dbReference type="InterPro" id="IPR001401">
    <property type="entry name" value="Dynamin_GTPase"/>
</dbReference>
<dbReference type="GO" id="GO:0008017">
    <property type="term" value="F:microtubule binding"/>
    <property type="evidence" value="ECO:0007669"/>
    <property type="project" value="TreeGrafter"/>
</dbReference>
<dbReference type="InterPro" id="IPR030381">
    <property type="entry name" value="G_DYNAMIN_dom"/>
</dbReference>
<comment type="caution">
    <text evidence="7">The sequence shown here is derived from an EMBL/GenBank/DDBJ whole genome shotgun (WGS) entry which is preliminary data.</text>
</comment>
<dbReference type="GO" id="GO:0003924">
    <property type="term" value="F:GTPase activity"/>
    <property type="evidence" value="ECO:0007669"/>
    <property type="project" value="InterPro"/>
</dbReference>
<feature type="compositionally biased region" description="Polar residues" evidence="4">
    <location>
        <begin position="28"/>
        <end position="41"/>
    </location>
</feature>
<proteinExistence type="predicted"/>
<gene>
    <name evidence="7" type="ORF">TWF694_006708</name>
</gene>
<dbReference type="GO" id="GO:0005525">
    <property type="term" value="F:GTP binding"/>
    <property type="evidence" value="ECO:0007669"/>
    <property type="project" value="InterPro"/>
</dbReference>
<evidence type="ECO:0000313" key="8">
    <source>
        <dbReference type="Proteomes" id="UP001365542"/>
    </source>
</evidence>
<dbReference type="Proteomes" id="UP001365542">
    <property type="component" value="Unassembled WGS sequence"/>
</dbReference>
<name>A0AAV9XMK4_9PEZI</name>
<dbReference type="GO" id="GO:0005874">
    <property type="term" value="C:microtubule"/>
    <property type="evidence" value="ECO:0007669"/>
    <property type="project" value="TreeGrafter"/>
</dbReference>
<dbReference type="Pfam" id="PF01031">
    <property type="entry name" value="Dynamin_M"/>
    <property type="match status" value="1"/>
</dbReference>
<dbReference type="GO" id="GO:0000266">
    <property type="term" value="P:mitochondrial fission"/>
    <property type="evidence" value="ECO:0007669"/>
    <property type="project" value="TreeGrafter"/>
</dbReference>
<dbReference type="GO" id="GO:0005739">
    <property type="term" value="C:mitochondrion"/>
    <property type="evidence" value="ECO:0007669"/>
    <property type="project" value="TreeGrafter"/>
</dbReference>
<dbReference type="PROSITE" id="PS51718">
    <property type="entry name" value="G_DYNAMIN_2"/>
    <property type="match status" value="1"/>
</dbReference>
<dbReference type="EMBL" id="JAVHJO010000002">
    <property type="protein sequence ID" value="KAK6542766.1"/>
    <property type="molecule type" value="Genomic_DNA"/>
</dbReference>
<evidence type="ECO:0000256" key="1">
    <source>
        <dbReference type="ARBA" id="ARBA00022741"/>
    </source>
</evidence>
<evidence type="ECO:0000259" key="6">
    <source>
        <dbReference type="PROSITE" id="PS51718"/>
    </source>
</evidence>
<dbReference type="GO" id="GO:0006897">
    <property type="term" value="P:endocytosis"/>
    <property type="evidence" value="ECO:0007669"/>
    <property type="project" value="TreeGrafter"/>
</dbReference>
<organism evidence="7 8">
    <name type="scientific">Orbilia ellipsospora</name>
    <dbReference type="NCBI Taxonomy" id="2528407"/>
    <lineage>
        <taxon>Eukaryota</taxon>
        <taxon>Fungi</taxon>
        <taxon>Dikarya</taxon>
        <taxon>Ascomycota</taxon>
        <taxon>Pezizomycotina</taxon>
        <taxon>Orbiliomycetes</taxon>
        <taxon>Orbiliales</taxon>
        <taxon>Orbiliaceae</taxon>
        <taxon>Orbilia</taxon>
    </lineage>
</organism>
<keyword evidence="1" id="KW-0547">Nucleotide-binding</keyword>
<dbReference type="FunFam" id="3.40.50.300:FF:001425">
    <property type="entry name" value="Dynamin GTPase, putative"/>
    <property type="match status" value="1"/>
</dbReference>
<dbReference type="InterPro" id="IPR000375">
    <property type="entry name" value="Dynamin_stalk"/>
</dbReference>
<evidence type="ECO:0000256" key="3">
    <source>
        <dbReference type="SAM" id="Coils"/>
    </source>
</evidence>
<feature type="region of interest" description="Disordered" evidence="4">
    <location>
        <begin position="28"/>
        <end position="103"/>
    </location>
</feature>
<dbReference type="PRINTS" id="PR00195">
    <property type="entry name" value="DYNAMIN"/>
</dbReference>
<dbReference type="CDD" id="cd08771">
    <property type="entry name" value="DLP_1"/>
    <property type="match status" value="1"/>
</dbReference>
<accession>A0AAV9XMK4</accession>
<evidence type="ECO:0000313" key="7">
    <source>
        <dbReference type="EMBL" id="KAK6542766.1"/>
    </source>
</evidence>
<evidence type="ECO:0000256" key="4">
    <source>
        <dbReference type="SAM" id="MobiDB-lite"/>
    </source>
</evidence>
<feature type="compositionally biased region" description="Acidic residues" evidence="4">
    <location>
        <begin position="88"/>
        <end position="97"/>
    </location>
</feature>
<dbReference type="SUPFAM" id="SSF52540">
    <property type="entry name" value="P-loop containing nucleoside triphosphate hydrolases"/>
    <property type="match status" value="1"/>
</dbReference>
<dbReference type="Gene3D" id="3.40.50.300">
    <property type="entry name" value="P-loop containing nucleotide triphosphate hydrolases"/>
    <property type="match status" value="1"/>
</dbReference>
<evidence type="ECO:0000259" key="5">
    <source>
        <dbReference type="PROSITE" id="PS51388"/>
    </source>
</evidence>
<dbReference type="GO" id="GO:0016559">
    <property type="term" value="P:peroxisome fission"/>
    <property type="evidence" value="ECO:0007669"/>
    <property type="project" value="TreeGrafter"/>
</dbReference>
<feature type="domain" description="Dynamin-type G" evidence="6">
    <location>
        <begin position="167"/>
        <end position="466"/>
    </location>
</feature>
<protein>
    <submittedName>
        <fullName evidence="7">Uncharacterized protein</fullName>
    </submittedName>
</protein>
<dbReference type="InterPro" id="IPR027417">
    <property type="entry name" value="P-loop_NTPase"/>
</dbReference>
<dbReference type="PANTHER" id="PTHR11566">
    <property type="entry name" value="DYNAMIN"/>
    <property type="match status" value="1"/>
</dbReference>
<dbReference type="SMART" id="SM00053">
    <property type="entry name" value="DYNc"/>
    <property type="match status" value="1"/>
</dbReference>
<keyword evidence="3" id="KW-0175">Coiled coil</keyword>
<feature type="coiled-coil region" evidence="3">
    <location>
        <begin position="469"/>
        <end position="496"/>
    </location>
</feature>
<dbReference type="PROSITE" id="PS51388">
    <property type="entry name" value="GED"/>
    <property type="match status" value="1"/>
</dbReference>
<dbReference type="Pfam" id="PF00350">
    <property type="entry name" value="Dynamin_N"/>
    <property type="match status" value="1"/>
</dbReference>
<dbReference type="GO" id="GO:0016020">
    <property type="term" value="C:membrane"/>
    <property type="evidence" value="ECO:0007669"/>
    <property type="project" value="TreeGrafter"/>
</dbReference>
<reference evidence="7 8" key="1">
    <citation type="submission" date="2019-10" db="EMBL/GenBank/DDBJ databases">
        <authorList>
            <person name="Palmer J.M."/>
        </authorList>
    </citation>
    <scope>NUCLEOTIDE SEQUENCE [LARGE SCALE GENOMIC DNA]</scope>
    <source>
        <strain evidence="7 8">TWF694</strain>
    </source>
</reference>